<dbReference type="EMBL" id="VXIV02001603">
    <property type="protein sequence ID" value="KAF6031448.1"/>
    <property type="molecule type" value="Genomic_DNA"/>
</dbReference>
<feature type="domain" description="Gfo/Idh/MocA-like oxidoreductase C-terminal" evidence="2">
    <location>
        <begin position="138"/>
        <end position="338"/>
    </location>
</feature>
<reference evidence="3" key="1">
    <citation type="submission" date="2020-06" db="EMBL/GenBank/DDBJ databases">
        <title>Draft genome of Bugula neritina, a colonial animal packing powerful symbionts and potential medicines.</title>
        <authorList>
            <person name="Rayko M."/>
        </authorList>
    </citation>
    <scope>NUCLEOTIDE SEQUENCE [LARGE SCALE GENOMIC DNA]</scope>
    <source>
        <strain evidence="3">Kwan_BN1</strain>
    </source>
</reference>
<dbReference type="Pfam" id="PF01408">
    <property type="entry name" value="GFO_IDH_MocA"/>
    <property type="match status" value="1"/>
</dbReference>
<sequence length="423" mass="47344">MATTAVIIGAGSRGSCYPQYALLAPDKMKIVGVAEPVDIRRDKFEAQYNIPKKMVFKTWQELSREKRLADVAIITTQDKMHKEPAIKLAEKGYHILLEKPMAVTYQDCIEIVEAVKKHGVMFGVCHVLRYYPQYLKIRELIQSGVIGEVCNIQHTEPVGYWHFAHSYVRGNWRKEQESSCSLLAKCCHDLDLITYWVGEENKCTKISSFGSLMHFTPDHKPKGAADRCLDCSVHEDCAFSAQKIYLDRAKRGSFHWPVSVVTNTNDIEDLVKELKAGPYGRCVYNCDNDVMSNQVVNMQFKNGATATLSMVAFTKRVCARQTVISGSKGEISCDFFGPVTVFDFLSGNTTEHKVGASFHGPLGGHGGADFHIITTFIDAIRANDQSKILAGPDETLYSHLLVFAAERSRVENRVVDLEVENAF</sequence>
<dbReference type="InterPro" id="IPR004104">
    <property type="entry name" value="Gfo/Idh/MocA-like_OxRdtase_C"/>
</dbReference>
<dbReference type="InterPro" id="IPR036291">
    <property type="entry name" value="NAD(P)-bd_dom_sf"/>
</dbReference>
<dbReference type="AlphaFoldDB" id="A0A7J7K1H4"/>
<evidence type="ECO:0000313" key="4">
    <source>
        <dbReference type="Proteomes" id="UP000593567"/>
    </source>
</evidence>
<evidence type="ECO:0000313" key="3">
    <source>
        <dbReference type="EMBL" id="KAF6031448.1"/>
    </source>
</evidence>
<dbReference type="Proteomes" id="UP000593567">
    <property type="component" value="Unassembled WGS sequence"/>
</dbReference>
<dbReference type="Gene3D" id="3.40.50.720">
    <property type="entry name" value="NAD(P)-binding Rossmann-like Domain"/>
    <property type="match status" value="1"/>
</dbReference>
<dbReference type="Gene3D" id="3.30.360.10">
    <property type="entry name" value="Dihydrodipicolinate Reductase, domain 2"/>
    <property type="match status" value="1"/>
</dbReference>
<dbReference type="InterPro" id="IPR051450">
    <property type="entry name" value="Gfo/Idh/MocA_Oxidoreductases"/>
</dbReference>
<dbReference type="PANTHER" id="PTHR43377:SF2">
    <property type="entry name" value="BINDING ROSSMANN FOLD OXIDOREDUCTASE, PUTATIVE (AFU_ORTHOLOGUE AFUA_4G00560)-RELATED"/>
    <property type="match status" value="1"/>
</dbReference>
<proteinExistence type="predicted"/>
<gene>
    <name evidence="3" type="ORF">EB796_010243</name>
</gene>
<dbReference type="OrthoDB" id="2129491at2759"/>
<comment type="caution">
    <text evidence="3">The sequence shown here is derived from an EMBL/GenBank/DDBJ whole genome shotgun (WGS) entry which is preliminary data.</text>
</comment>
<dbReference type="PANTHER" id="PTHR43377">
    <property type="entry name" value="BILIVERDIN REDUCTASE A"/>
    <property type="match status" value="1"/>
</dbReference>
<name>A0A7J7K1H4_BUGNE</name>
<feature type="domain" description="Gfo/Idh/MocA-like oxidoreductase N-terminal" evidence="1">
    <location>
        <begin position="5"/>
        <end position="125"/>
    </location>
</feature>
<dbReference type="SUPFAM" id="SSF51735">
    <property type="entry name" value="NAD(P)-binding Rossmann-fold domains"/>
    <property type="match status" value="1"/>
</dbReference>
<evidence type="ECO:0000259" key="1">
    <source>
        <dbReference type="Pfam" id="PF01408"/>
    </source>
</evidence>
<organism evidence="3 4">
    <name type="scientific">Bugula neritina</name>
    <name type="common">Brown bryozoan</name>
    <name type="synonym">Sertularia neritina</name>
    <dbReference type="NCBI Taxonomy" id="10212"/>
    <lineage>
        <taxon>Eukaryota</taxon>
        <taxon>Metazoa</taxon>
        <taxon>Spiralia</taxon>
        <taxon>Lophotrochozoa</taxon>
        <taxon>Bryozoa</taxon>
        <taxon>Gymnolaemata</taxon>
        <taxon>Cheilostomatida</taxon>
        <taxon>Flustrina</taxon>
        <taxon>Buguloidea</taxon>
        <taxon>Bugulidae</taxon>
        <taxon>Bugula</taxon>
    </lineage>
</organism>
<accession>A0A7J7K1H4</accession>
<dbReference type="Pfam" id="PF02894">
    <property type="entry name" value="GFO_IDH_MocA_C"/>
    <property type="match status" value="1"/>
</dbReference>
<dbReference type="GO" id="GO:0000166">
    <property type="term" value="F:nucleotide binding"/>
    <property type="evidence" value="ECO:0007669"/>
    <property type="project" value="InterPro"/>
</dbReference>
<protein>
    <submittedName>
        <fullName evidence="3">Uncharacterized protein</fullName>
    </submittedName>
</protein>
<dbReference type="InterPro" id="IPR000683">
    <property type="entry name" value="Gfo/Idh/MocA-like_OxRdtase_N"/>
</dbReference>
<evidence type="ECO:0000259" key="2">
    <source>
        <dbReference type="Pfam" id="PF02894"/>
    </source>
</evidence>
<keyword evidence="4" id="KW-1185">Reference proteome</keyword>
<dbReference type="SUPFAM" id="SSF55347">
    <property type="entry name" value="Glyceraldehyde-3-phosphate dehydrogenase-like, C-terminal domain"/>
    <property type="match status" value="1"/>
</dbReference>